<dbReference type="RefSeq" id="WP_265787966.1">
    <property type="nucleotide sequence ID" value="NZ_BAABRS010000001.1"/>
</dbReference>
<dbReference type="SUPFAM" id="SSF51658">
    <property type="entry name" value="Xylose isomerase-like"/>
    <property type="match status" value="1"/>
</dbReference>
<sequence length="403" mass="47266">MKVGSNSEYHLTYCSNIHPGESWEEVFNQLKVNIPSLKERLAKDKAFGIGLRLSAMAARELREEEKLDEFREWLKQHDCYVFTMNGFPYGNFHGEVVKDKVYEPDWRNQARLDYTLNLIEILAELIPEDMDGGISTSPISYKPWLERQSERDEAFKQASKRLAECARTMGHIQEQAGKELHIDIEPEPDCLIENTAETVDFFTNWLFPEGAKYLSDQYNMPATEGERILRQHIRVCYDTCHFAVEYENPRETINAFEEAGIRIGKVQISAALKVHFKNLNQRQEVARKLQSFAEDTYLHQVVERRPDQSLLQYRDLDEALTVIYNEDGDEWRIHYHVPIFIDQFDGLESTQDAITGSLNILRERNDCTHFEIETYTWDVLPDHLKSNLLDSIEREYKWTLTHF</sequence>
<accession>A0ABT3PWM6</accession>
<dbReference type="Gene3D" id="3.20.20.150">
    <property type="entry name" value="Divalent-metal-dependent TIM barrel enzymes"/>
    <property type="match status" value="1"/>
</dbReference>
<dbReference type="InterPro" id="IPR036237">
    <property type="entry name" value="Xyl_isomerase-like_sf"/>
</dbReference>
<name>A0ABT3PWM6_9BACT</name>
<comment type="caution">
    <text evidence="1">The sequence shown here is derived from an EMBL/GenBank/DDBJ whole genome shotgun (WGS) entry which is preliminary data.</text>
</comment>
<keyword evidence="2" id="KW-1185">Reference proteome</keyword>
<dbReference type="Proteomes" id="UP001207337">
    <property type="component" value="Unassembled WGS sequence"/>
</dbReference>
<evidence type="ECO:0000313" key="2">
    <source>
        <dbReference type="Proteomes" id="UP001207337"/>
    </source>
</evidence>
<dbReference type="NCBIfam" id="NF035939">
    <property type="entry name" value="TIM_EboE"/>
    <property type="match status" value="1"/>
</dbReference>
<dbReference type="EMBL" id="JAJNDC010000001">
    <property type="protein sequence ID" value="MCW9712201.1"/>
    <property type="molecule type" value="Genomic_DNA"/>
</dbReference>
<proteinExistence type="predicted"/>
<reference evidence="1 2" key="1">
    <citation type="submission" date="2021-11" db="EMBL/GenBank/DDBJ databases">
        <title>Aliifidinibius sp. nov., a new bacterium isolated from saline soil.</title>
        <authorList>
            <person name="Galisteo C."/>
            <person name="De La Haba R."/>
            <person name="Sanchez-Porro C."/>
            <person name="Ventosa A."/>
        </authorList>
    </citation>
    <scope>NUCLEOTIDE SEQUENCE [LARGE SCALE GENOMIC DNA]</scope>
    <source>
        <strain evidence="1 2">KACC 190600</strain>
    </source>
</reference>
<protein>
    <submittedName>
        <fullName evidence="1">Metabolite traffic protein EboE</fullName>
    </submittedName>
</protein>
<evidence type="ECO:0000313" key="1">
    <source>
        <dbReference type="EMBL" id="MCW9712201.1"/>
    </source>
</evidence>
<organism evidence="1 2">
    <name type="scientific">Fodinibius salicampi</name>
    <dbReference type="NCBI Taxonomy" id="1920655"/>
    <lineage>
        <taxon>Bacteria</taxon>
        <taxon>Pseudomonadati</taxon>
        <taxon>Balneolota</taxon>
        <taxon>Balneolia</taxon>
        <taxon>Balneolales</taxon>
        <taxon>Balneolaceae</taxon>
        <taxon>Fodinibius</taxon>
    </lineage>
</organism>
<gene>
    <name evidence="1" type="primary">eboE</name>
    <name evidence="1" type="ORF">LQ318_04705</name>
</gene>